<evidence type="ECO:0000313" key="3">
    <source>
        <dbReference type="Proteomes" id="UP000198508"/>
    </source>
</evidence>
<feature type="transmembrane region" description="Helical" evidence="1">
    <location>
        <begin position="77"/>
        <end position="100"/>
    </location>
</feature>
<feature type="transmembrane region" description="Helical" evidence="1">
    <location>
        <begin position="44"/>
        <end position="65"/>
    </location>
</feature>
<keyword evidence="3" id="KW-1185">Reference proteome</keyword>
<evidence type="ECO:0000256" key="1">
    <source>
        <dbReference type="SAM" id="Phobius"/>
    </source>
</evidence>
<organism evidence="2 3">
    <name type="scientific">Enterocloster lavalensis</name>
    <dbReference type="NCBI Taxonomy" id="460384"/>
    <lineage>
        <taxon>Bacteria</taxon>
        <taxon>Bacillati</taxon>
        <taxon>Bacillota</taxon>
        <taxon>Clostridia</taxon>
        <taxon>Lachnospirales</taxon>
        <taxon>Lachnospiraceae</taxon>
        <taxon>Enterocloster</taxon>
    </lineage>
</organism>
<sequence length="101" mass="10996">MMHSQSRRGDRHSGVFLDVFHLIVGILVVVLGLLSFLNPEGHEVLFPLVFFLAAALNAVSGVFELKTQGHDKKKRRTGIIHILLTVVLAAVGVLSAISIWG</sequence>
<evidence type="ECO:0000313" key="2">
    <source>
        <dbReference type="EMBL" id="SET37677.1"/>
    </source>
</evidence>
<protein>
    <submittedName>
        <fullName evidence="2">Uncharacterized protein</fullName>
    </submittedName>
</protein>
<accession>A0A1I0DYN5</accession>
<dbReference type="Pfam" id="PF20342">
    <property type="entry name" value="DUF6637"/>
    <property type="match status" value="1"/>
</dbReference>
<dbReference type="EMBL" id="FOIM01000005">
    <property type="protein sequence ID" value="SET37677.1"/>
    <property type="molecule type" value="Genomic_DNA"/>
</dbReference>
<keyword evidence="1" id="KW-1133">Transmembrane helix</keyword>
<feature type="transmembrane region" description="Helical" evidence="1">
    <location>
        <begin position="15"/>
        <end position="38"/>
    </location>
</feature>
<proteinExistence type="predicted"/>
<name>A0A1I0DYN5_9FIRM</name>
<dbReference type="AlphaFoldDB" id="A0A1I0DYN5"/>
<keyword evidence="1" id="KW-0812">Transmembrane</keyword>
<keyword evidence="1" id="KW-0472">Membrane</keyword>
<dbReference type="Proteomes" id="UP000198508">
    <property type="component" value="Unassembled WGS sequence"/>
</dbReference>
<dbReference type="STRING" id="460384.SAMN05216313_105148"/>
<dbReference type="InterPro" id="IPR046577">
    <property type="entry name" value="DUF6637"/>
</dbReference>
<reference evidence="3" key="1">
    <citation type="submission" date="2016-10" db="EMBL/GenBank/DDBJ databases">
        <authorList>
            <person name="Varghese N."/>
            <person name="Submissions S."/>
        </authorList>
    </citation>
    <scope>NUCLEOTIDE SEQUENCE [LARGE SCALE GENOMIC DNA]</scope>
    <source>
        <strain evidence="3">NLAE-zl-G277</strain>
    </source>
</reference>
<gene>
    <name evidence="2" type="ORF">SAMN05216313_105148</name>
</gene>